<evidence type="ECO:0000256" key="4">
    <source>
        <dbReference type="ARBA" id="ARBA00022723"/>
    </source>
</evidence>
<dbReference type="PROSITE" id="PS51296">
    <property type="entry name" value="RIESKE"/>
    <property type="match status" value="1"/>
</dbReference>
<keyword evidence="3" id="KW-0001">2Fe-2S</keyword>
<dbReference type="AlphaFoldDB" id="A0A830H415"/>
<dbReference type="GO" id="GO:0016020">
    <property type="term" value="C:membrane"/>
    <property type="evidence" value="ECO:0007669"/>
    <property type="project" value="UniProtKB-SubCell"/>
</dbReference>
<reference evidence="12" key="1">
    <citation type="submission" date="2020-10" db="EMBL/GenBank/DDBJ databases">
        <title>Unveiling of a novel bifunctional photoreceptor, Dualchrome1, isolated from a cosmopolitan green alga.</title>
        <authorList>
            <person name="Suzuki S."/>
            <person name="Kawachi M."/>
        </authorList>
    </citation>
    <scope>NUCLEOTIDE SEQUENCE</scope>
    <source>
        <strain evidence="12">NIES 2893</strain>
    </source>
</reference>
<evidence type="ECO:0000256" key="1">
    <source>
        <dbReference type="ARBA" id="ARBA00004370"/>
    </source>
</evidence>
<protein>
    <recommendedName>
        <fullName evidence="11">Rieske domain-containing protein</fullName>
    </recommendedName>
</protein>
<evidence type="ECO:0000313" key="12">
    <source>
        <dbReference type="EMBL" id="GHP01785.1"/>
    </source>
</evidence>
<dbReference type="Proteomes" id="UP000660262">
    <property type="component" value="Unassembled WGS sequence"/>
</dbReference>
<dbReference type="SUPFAM" id="SSF55961">
    <property type="entry name" value="Bet v1-like"/>
    <property type="match status" value="1"/>
</dbReference>
<feature type="compositionally biased region" description="Low complexity" evidence="10">
    <location>
        <begin position="112"/>
        <end position="124"/>
    </location>
</feature>
<keyword evidence="13" id="KW-1185">Reference proteome</keyword>
<dbReference type="SUPFAM" id="SSF50022">
    <property type="entry name" value="ISP domain"/>
    <property type="match status" value="1"/>
</dbReference>
<keyword evidence="4" id="KW-0479">Metal-binding</keyword>
<dbReference type="PANTHER" id="PTHR21266:SF32">
    <property type="entry name" value="CHOLESTEROL 7-DESATURASE NVD"/>
    <property type="match status" value="1"/>
</dbReference>
<evidence type="ECO:0000256" key="9">
    <source>
        <dbReference type="ARBA" id="ARBA00023136"/>
    </source>
</evidence>
<dbReference type="InterPro" id="IPR050584">
    <property type="entry name" value="Cholesterol_7-desaturase"/>
</dbReference>
<organism evidence="12 13">
    <name type="scientific">Pycnococcus provasolii</name>
    <dbReference type="NCBI Taxonomy" id="41880"/>
    <lineage>
        <taxon>Eukaryota</taxon>
        <taxon>Viridiplantae</taxon>
        <taxon>Chlorophyta</taxon>
        <taxon>Pseudoscourfieldiophyceae</taxon>
        <taxon>Pseudoscourfieldiales</taxon>
        <taxon>Pycnococcaceae</taxon>
        <taxon>Pycnococcus</taxon>
    </lineage>
</organism>
<proteinExistence type="predicted"/>
<keyword evidence="8" id="KW-0411">Iron-sulfur</keyword>
<evidence type="ECO:0000313" key="13">
    <source>
        <dbReference type="Proteomes" id="UP000660262"/>
    </source>
</evidence>
<dbReference type="InterPro" id="IPR044043">
    <property type="entry name" value="VanA_C_cat"/>
</dbReference>
<keyword evidence="5" id="KW-1133">Transmembrane helix</keyword>
<dbReference type="GO" id="GO:0051537">
    <property type="term" value="F:2 iron, 2 sulfur cluster binding"/>
    <property type="evidence" value="ECO:0007669"/>
    <property type="project" value="UniProtKB-KW"/>
</dbReference>
<evidence type="ECO:0000256" key="5">
    <source>
        <dbReference type="ARBA" id="ARBA00022989"/>
    </source>
</evidence>
<dbReference type="OrthoDB" id="544240at2759"/>
<dbReference type="GO" id="GO:0005737">
    <property type="term" value="C:cytoplasm"/>
    <property type="evidence" value="ECO:0007669"/>
    <property type="project" value="TreeGrafter"/>
</dbReference>
<dbReference type="PANTHER" id="PTHR21266">
    <property type="entry name" value="IRON-SULFUR DOMAIN CONTAINING PROTEIN"/>
    <property type="match status" value="1"/>
</dbReference>
<sequence length="555" mass="61270">MAPSASMARARARACLPRARARARGRVRGPFLSHLRLVPSHGAHHSRSGSTSSRSSSSSDQSSSPVRYTEPPDDAFSSRRDERDNAMAVVSPAAAAAEKKKSPAAGGGGGNKAVATPTPTSSSSQQMIPLLEKFWHPLCHLSDVSQSRPYACDIFGEPLVVYRAGDQHDHIVVARDRCPHRSAPMSLGFVKDDTLYCRYHGFGFDRNGTLCHVPSLSKDARLPRCSLERKQHRVTSDGVVWVFVGPAEDTGEPLPPDPKPLHRLALDARLIDEGYLPELLQSRVYDVPAELLVENLLDFAHPQYAHAGTIGKAGSYPEYGDNMPELDQIVVKPTPSSANAKPGSFVAQTARPKLRVTFEPPSGILLEVGVSPDDDDDSEDDKNQVLPGAKALFVQVHYVIPTGAHSSRLLLINYRSFLKWLPSKWVFASNEKVMEQDAVVLQGQAARTAQSAPRWDVCVRVDKPGLMYAKWLRNALGGSEPENSPLYFTDFKEDAPRQKGKQAVAAESQALIRDLLVRMVASPDGLWPDLEREARDWRRERDGLMNGKKRRWFLW</sequence>
<evidence type="ECO:0000256" key="8">
    <source>
        <dbReference type="ARBA" id="ARBA00023014"/>
    </source>
</evidence>
<dbReference type="Gene3D" id="3.90.380.10">
    <property type="entry name" value="Naphthalene 1,2-dioxygenase Alpha Subunit, Chain A, domain 1"/>
    <property type="match status" value="1"/>
</dbReference>
<dbReference type="GO" id="GO:0016491">
    <property type="term" value="F:oxidoreductase activity"/>
    <property type="evidence" value="ECO:0007669"/>
    <property type="project" value="UniProtKB-KW"/>
</dbReference>
<comment type="subcellular location">
    <subcellularLocation>
        <location evidence="1">Membrane</location>
    </subcellularLocation>
</comment>
<dbReference type="GO" id="GO:0046872">
    <property type="term" value="F:metal ion binding"/>
    <property type="evidence" value="ECO:0007669"/>
    <property type="project" value="UniProtKB-KW"/>
</dbReference>
<evidence type="ECO:0000256" key="6">
    <source>
        <dbReference type="ARBA" id="ARBA00023002"/>
    </source>
</evidence>
<evidence type="ECO:0000259" key="11">
    <source>
        <dbReference type="PROSITE" id="PS51296"/>
    </source>
</evidence>
<name>A0A830H415_9CHLO</name>
<feature type="compositionally biased region" description="Low complexity" evidence="10">
    <location>
        <begin position="86"/>
        <end position="96"/>
    </location>
</feature>
<evidence type="ECO:0000256" key="3">
    <source>
        <dbReference type="ARBA" id="ARBA00022714"/>
    </source>
</evidence>
<feature type="region of interest" description="Disordered" evidence="10">
    <location>
        <begin position="18"/>
        <end position="125"/>
    </location>
</feature>
<keyword evidence="6" id="KW-0560">Oxidoreductase</keyword>
<gene>
    <name evidence="12" type="ORF">PPROV_000054200</name>
</gene>
<dbReference type="Gene3D" id="2.102.10.10">
    <property type="entry name" value="Rieske [2Fe-2S] iron-sulphur domain"/>
    <property type="match status" value="1"/>
</dbReference>
<feature type="compositionally biased region" description="Low complexity" evidence="10">
    <location>
        <begin position="48"/>
        <end position="64"/>
    </location>
</feature>
<keyword evidence="7" id="KW-0408">Iron</keyword>
<dbReference type="Pfam" id="PF00355">
    <property type="entry name" value="Rieske"/>
    <property type="match status" value="1"/>
</dbReference>
<accession>A0A830H415</accession>
<comment type="caution">
    <text evidence="12">The sequence shown here is derived from an EMBL/GenBank/DDBJ whole genome shotgun (WGS) entry which is preliminary data.</text>
</comment>
<keyword evidence="2" id="KW-0812">Transmembrane</keyword>
<evidence type="ECO:0000256" key="10">
    <source>
        <dbReference type="SAM" id="MobiDB-lite"/>
    </source>
</evidence>
<dbReference type="InterPro" id="IPR036922">
    <property type="entry name" value="Rieske_2Fe-2S_sf"/>
</dbReference>
<keyword evidence="9" id="KW-0472">Membrane</keyword>
<evidence type="ECO:0000256" key="7">
    <source>
        <dbReference type="ARBA" id="ARBA00023004"/>
    </source>
</evidence>
<feature type="domain" description="Rieske" evidence="11">
    <location>
        <begin position="136"/>
        <end position="242"/>
    </location>
</feature>
<feature type="compositionally biased region" description="Basic and acidic residues" evidence="10">
    <location>
        <begin position="76"/>
        <end position="85"/>
    </location>
</feature>
<dbReference type="EMBL" id="BNJQ01000002">
    <property type="protein sequence ID" value="GHP01785.1"/>
    <property type="molecule type" value="Genomic_DNA"/>
</dbReference>
<dbReference type="Pfam" id="PF19112">
    <property type="entry name" value="VanA_C"/>
    <property type="match status" value="1"/>
</dbReference>
<evidence type="ECO:0000256" key="2">
    <source>
        <dbReference type="ARBA" id="ARBA00022692"/>
    </source>
</evidence>
<dbReference type="InterPro" id="IPR017941">
    <property type="entry name" value="Rieske_2Fe-2S"/>
</dbReference>